<evidence type="ECO:0000313" key="2">
    <source>
        <dbReference type="Proteomes" id="UP000696280"/>
    </source>
</evidence>
<name>A0A9N9KYP6_9HELO</name>
<protein>
    <submittedName>
        <fullName evidence="1">Uncharacterized protein</fullName>
    </submittedName>
</protein>
<reference evidence="1" key="1">
    <citation type="submission" date="2021-07" db="EMBL/GenBank/DDBJ databases">
        <authorList>
            <person name="Durling M."/>
        </authorList>
    </citation>
    <scope>NUCLEOTIDE SEQUENCE</scope>
</reference>
<dbReference type="EMBL" id="CAJVRL010000054">
    <property type="protein sequence ID" value="CAG8953907.1"/>
    <property type="molecule type" value="Genomic_DNA"/>
</dbReference>
<keyword evidence="2" id="KW-1185">Reference proteome</keyword>
<accession>A0A9N9KYP6</accession>
<evidence type="ECO:0000313" key="1">
    <source>
        <dbReference type="EMBL" id="CAG8953907.1"/>
    </source>
</evidence>
<proteinExistence type="predicted"/>
<comment type="caution">
    <text evidence="1">The sequence shown here is derived from an EMBL/GenBank/DDBJ whole genome shotgun (WGS) entry which is preliminary data.</text>
</comment>
<gene>
    <name evidence="1" type="ORF">HYFRA_00010868</name>
</gene>
<sequence>MVTAQPPSDERIITGKFTATIRSKWRTFASTNLKCDFETIVDDNNRPIDEKTLLEFMKGVASFDALAAQPGGVNFLPILWQCCYNELVGCFGVTEPGTTAFEEEL</sequence>
<organism evidence="1 2">
    <name type="scientific">Hymenoscyphus fraxineus</name>
    <dbReference type="NCBI Taxonomy" id="746836"/>
    <lineage>
        <taxon>Eukaryota</taxon>
        <taxon>Fungi</taxon>
        <taxon>Dikarya</taxon>
        <taxon>Ascomycota</taxon>
        <taxon>Pezizomycotina</taxon>
        <taxon>Leotiomycetes</taxon>
        <taxon>Helotiales</taxon>
        <taxon>Helotiaceae</taxon>
        <taxon>Hymenoscyphus</taxon>
    </lineage>
</organism>
<dbReference type="Proteomes" id="UP000696280">
    <property type="component" value="Unassembled WGS sequence"/>
</dbReference>
<dbReference type="AlphaFoldDB" id="A0A9N9KYP6"/>